<dbReference type="SUPFAM" id="SSF52200">
    <property type="entry name" value="Toll/Interleukin receptor TIR domain"/>
    <property type="match status" value="1"/>
</dbReference>
<dbReference type="GO" id="GO:0006952">
    <property type="term" value="P:defense response"/>
    <property type="evidence" value="ECO:0007669"/>
    <property type="project" value="InterPro"/>
</dbReference>
<gene>
    <name evidence="5" type="ORF">AYBTSS11_LOCUS13811</name>
</gene>
<dbReference type="InterPro" id="IPR044974">
    <property type="entry name" value="Disease_R_plants"/>
</dbReference>
<dbReference type="InterPro" id="IPR027417">
    <property type="entry name" value="P-loop_NTPase"/>
</dbReference>
<sequence>MEFESFSSSPDPEWMHSSSPDPERMHDVFINFRGEDTRMNFVSHLHAALSNAGVNTFLDEANFPKGVELKQGLLRTIERSRICLVVFSRNYTESSWCLEELENIIECHQTYGHIVLPIFYLVTPSQVRHQTGDFGNTLKAFARQRLWGKSVMLRWKNVLTAATNFSGWDVTDNRNQAQLVKEIVEVVIKKLDNTSMSVTEFPVGLESRMQEVIGFIANKSSTVCIIGIWGMGGLGKTTTAKVIFNQIHHRGYVTEILNGCGLHADIGIAVLIERSLIKVEKSNKLGIHDLLRDMGREIIRESSTKTPGKRSRLWFHDDVVEVLTKNTGTEAIEGLTLKIQLTSTGCFNTSAFKKMQGLRLLHLDHVKLSEDYGYLPKQLRWIYWKRFPLKYIPNNFCMQRVIAIDLKYSNLRQVWKEPQVFPWLKILNLSHSKFLIETPDFSKLPSLEKLILKDCPSLCKVDQSIGDLCNLQLINLEDCTSLSSLPIETYKLKSLKTLILSGCSKIEKLEEDIGQMESLTSLIAKNTAVKQVPFSIVRSKSVGYISLCGFEGLSRNVFPSIILSWMSPTMNPLSHIHSFSGTSASIVSMDTQNNALGDPAPVLSNLSNLRSVLVQCDTEFQLSTQLGAVLDGVYDVNISGLEITSEASQTSKHSLNSYMIGIGSYEEVFNTLSKIISEGLTASESCDVLLPSDNYPSWLAKTGEGHSVSFIMPEDCRIKGMALCVVYCSNPENTMTESLVSVLLVNNTKSTIHIYKHETLISFKDEDWEGLMSHLGSGDTVEIFVTFGDGLVAKKTALYLICDESIEKEMVPSRKRKKEAENNAFVRFVRKISRGIRTFVFSFFSLPHSKKKPCI</sequence>
<dbReference type="Proteomes" id="UP001189624">
    <property type="component" value="Chromosome 4"/>
</dbReference>
<keyword evidence="2" id="KW-0520">NAD</keyword>
<evidence type="ECO:0000259" key="4">
    <source>
        <dbReference type="PROSITE" id="PS50104"/>
    </source>
</evidence>
<dbReference type="EMBL" id="OY731401">
    <property type="protein sequence ID" value="CAJ1949613.1"/>
    <property type="molecule type" value="Genomic_DNA"/>
</dbReference>
<dbReference type="Pfam" id="PF01582">
    <property type="entry name" value="TIR"/>
    <property type="match status" value="1"/>
</dbReference>
<evidence type="ECO:0000313" key="5">
    <source>
        <dbReference type="EMBL" id="CAJ1949613.1"/>
    </source>
</evidence>
<organism evidence="5 6">
    <name type="scientific">Sphenostylis stenocarpa</name>
    <dbReference type="NCBI Taxonomy" id="92480"/>
    <lineage>
        <taxon>Eukaryota</taxon>
        <taxon>Viridiplantae</taxon>
        <taxon>Streptophyta</taxon>
        <taxon>Embryophyta</taxon>
        <taxon>Tracheophyta</taxon>
        <taxon>Spermatophyta</taxon>
        <taxon>Magnoliopsida</taxon>
        <taxon>eudicotyledons</taxon>
        <taxon>Gunneridae</taxon>
        <taxon>Pentapetalae</taxon>
        <taxon>rosids</taxon>
        <taxon>fabids</taxon>
        <taxon>Fabales</taxon>
        <taxon>Fabaceae</taxon>
        <taxon>Papilionoideae</taxon>
        <taxon>50 kb inversion clade</taxon>
        <taxon>NPAAA clade</taxon>
        <taxon>indigoferoid/millettioid clade</taxon>
        <taxon>Phaseoleae</taxon>
        <taxon>Sphenostylis</taxon>
    </lineage>
</organism>
<dbReference type="Gene3D" id="3.40.50.300">
    <property type="entry name" value="P-loop containing nucleotide triphosphate hydrolases"/>
    <property type="match status" value="1"/>
</dbReference>
<protein>
    <recommendedName>
        <fullName evidence="4">TIR domain-containing protein</fullName>
    </recommendedName>
</protein>
<reference evidence="5" key="1">
    <citation type="submission" date="2023-10" db="EMBL/GenBank/DDBJ databases">
        <authorList>
            <person name="Domelevo Entfellner J.-B."/>
        </authorList>
    </citation>
    <scope>NUCLEOTIDE SEQUENCE</scope>
</reference>
<dbReference type="Gramene" id="rna-AYBTSS11_LOCUS13811">
    <property type="protein sequence ID" value="CAJ1949613.1"/>
    <property type="gene ID" value="gene-AYBTSS11_LOCUS13811"/>
</dbReference>
<dbReference type="Pfam" id="PF23282">
    <property type="entry name" value="WHD_ROQ1"/>
    <property type="match status" value="1"/>
</dbReference>
<dbReference type="InterPro" id="IPR032675">
    <property type="entry name" value="LRR_dom_sf"/>
</dbReference>
<dbReference type="SMART" id="SM00255">
    <property type="entry name" value="TIR"/>
    <property type="match status" value="1"/>
</dbReference>
<evidence type="ECO:0000313" key="6">
    <source>
        <dbReference type="Proteomes" id="UP001189624"/>
    </source>
</evidence>
<dbReference type="SUPFAM" id="SSF52540">
    <property type="entry name" value="P-loop containing nucleoside triphosphate hydrolases"/>
    <property type="match status" value="1"/>
</dbReference>
<dbReference type="InterPro" id="IPR058192">
    <property type="entry name" value="WHD_ROQ1-like"/>
</dbReference>
<dbReference type="FunFam" id="3.40.50.10140:FF:000007">
    <property type="entry name" value="Disease resistance protein (TIR-NBS-LRR class)"/>
    <property type="match status" value="1"/>
</dbReference>
<name>A0AA86SAL8_9FABA</name>
<evidence type="ECO:0000256" key="1">
    <source>
        <dbReference type="ARBA" id="ARBA00022737"/>
    </source>
</evidence>
<keyword evidence="6" id="KW-1185">Reference proteome</keyword>
<dbReference type="PANTHER" id="PTHR11017">
    <property type="entry name" value="LEUCINE-RICH REPEAT-CONTAINING PROTEIN"/>
    <property type="match status" value="1"/>
</dbReference>
<dbReference type="Gene3D" id="3.40.50.10140">
    <property type="entry name" value="Toll/interleukin-1 receptor homology (TIR) domain"/>
    <property type="match status" value="1"/>
</dbReference>
<keyword evidence="1" id="KW-0677">Repeat</keyword>
<dbReference type="PRINTS" id="PR00364">
    <property type="entry name" value="DISEASERSIST"/>
</dbReference>
<dbReference type="InterPro" id="IPR035897">
    <property type="entry name" value="Toll_tir_struct_dom_sf"/>
</dbReference>
<dbReference type="InterPro" id="IPR000157">
    <property type="entry name" value="TIR_dom"/>
</dbReference>
<feature type="region of interest" description="Disordered" evidence="3">
    <location>
        <begin position="1"/>
        <end position="20"/>
    </location>
</feature>
<accession>A0AA86SAL8</accession>
<dbReference type="AlphaFoldDB" id="A0AA86SAL8"/>
<dbReference type="PANTHER" id="PTHR11017:SF560">
    <property type="entry name" value="RESISTANCE PROTEIN (TIR-NBS-LRR CLASS), PUTATIVE-RELATED"/>
    <property type="match status" value="1"/>
</dbReference>
<dbReference type="GO" id="GO:0043531">
    <property type="term" value="F:ADP binding"/>
    <property type="evidence" value="ECO:0007669"/>
    <property type="project" value="InterPro"/>
</dbReference>
<dbReference type="Gene3D" id="3.80.10.10">
    <property type="entry name" value="Ribonuclease Inhibitor"/>
    <property type="match status" value="1"/>
</dbReference>
<evidence type="ECO:0000256" key="3">
    <source>
        <dbReference type="SAM" id="MobiDB-lite"/>
    </source>
</evidence>
<feature type="domain" description="TIR" evidence="4">
    <location>
        <begin position="24"/>
        <end position="191"/>
    </location>
</feature>
<dbReference type="PROSITE" id="PS50104">
    <property type="entry name" value="TIR"/>
    <property type="match status" value="1"/>
</dbReference>
<evidence type="ECO:0000256" key="2">
    <source>
        <dbReference type="ARBA" id="ARBA00023027"/>
    </source>
</evidence>
<proteinExistence type="predicted"/>
<dbReference type="SUPFAM" id="SSF52058">
    <property type="entry name" value="L domain-like"/>
    <property type="match status" value="1"/>
</dbReference>
<dbReference type="GO" id="GO:0007165">
    <property type="term" value="P:signal transduction"/>
    <property type="evidence" value="ECO:0007669"/>
    <property type="project" value="InterPro"/>
</dbReference>